<dbReference type="Pfam" id="PF00578">
    <property type="entry name" value="AhpC-TSA"/>
    <property type="match status" value="1"/>
</dbReference>
<feature type="signal peptide" evidence="1">
    <location>
        <begin position="1"/>
        <end position="20"/>
    </location>
</feature>
<feature type="domain" description="Thioredoxin" evidence="2">
    <location>
        <begin position="23"/>
        <end position="178"/>
    </location>
</feature>
<dbReference type="PANTHER" id="PTHR43640">
    <property type="entry name" value="OS07G0260300 PROTEIN"/>
    <property type="match status" value="1"/>
</dbReference>
<dbReference type="InterPro" id="IPR036249">
    <property type="entry name" value="Thioredoxin-like_sf"/>
</dbReference>
<proteinExistence type="predicted"/>
<dbReference type="GO" id="GO:0016491">
    <property type="term" value="F:oxidoreductase activity"/>
    <property type="evidence" value="ECO:0007669"/>
    <property type="project" value="InterPro"/>
</dbReference>
<dbReference type="PROSITE" id="PS51352">
    <property type="entry name" value="THIOREDOXIN_2"/>
    <property type="match status" value="1"/>
</dbReference>
<evidence type="ECO:0000313" key="3">
    <source>
        <dbReference type="EMBL" id="CAA9245091.1"/>
    </source>
</evidence>
<dbReference type="Gene3D" id="3.40.30.10">
    <property type="entry name" value="Glutaredoxin"/>
    <property type="match status" value="1"/>
</dbReference>
<evidence type="ECO:0000259" key="2">
    <source>
        <dbReference type="PROSITE" id="PS51352"/>
    </source>
</evidence>
<dbReference type="PANTHER" id="PTHR43640:SF1">
    <property type="entry name" value="THIOREDOXIN-DEPENDENT PEROXIREDOXIN"/>
    <property type="match status" value="1"/>
</dbReference>
<dbReference type="InterPro" id="IPR000866">
    <property type="entry name" value="AhpC/TSA"/>
</dbReference>
<accession>A0A6J4I9F2</accession>
<name>A0A6J4I9F2_9BACT</name>
<gene>
    <name evidence="3" type="ORF">AVDCRST_MAG42-1922</name>
</gene>
<dbReference type="InterPro" id="IPR047262">
    <property type="entry name" value="PRX-like1"/>
</dbReference>
<dbReference type="InterPro" id="IPR013766">
    <property type="entry name" value="Thioredoxin_domain"/>
</dbReference>
<keyword evidence="1" id="KW-0732">Signal</keyword>
<protein>
    <submittedName>
        <fullName evidence="3">Alkyl hydroperoxide reductase and/or thiol-specific antioxidant family (AhpC/TSA) protein</fullName>
    </submittedName>
</protein>
<dbReference type="AlphaFoldDB" id="A0A6J4I9F2"/>
<evidence type="ECO:0000256" key="1">
    <source>
        <dbReference type="SAM" id="SignalP"/>
    </source>
</evidence>
<organism evidence="3">
    <name type="scientific">uncultured Chthoniobacterales bacterium</name>
    <dbReference type="NCBI Taxonomy" id="1836801"/>
    <lineage>
        <taxon>Bacteria</taxon>
        <taxon>Pseudomonadati</taxon>
        <taxon>Verrucomicrobiota</taxon>
        <taxon>Spartobacteria</taxon>
        <taxon>Chthoniobacterales</taxon>
        <taxon>environmental samples</taxon>
    </lineage>
</organism>
<sequence length="202" mass="21830">MKAKLLVTLLTCAVASISFADELKVGSEAPAFTLKDSTGKEHSLADFKGKFVVLEWFNEGCPFVKKHYTSGNMQKLQGEYTGKDVVWLSINSSAPGEQGHMTAESTPKTMSEWKIKATQILFDHDGKVGKMYGAKTTPHMFVIDKEGKLAYQGAIDSKASANTADLADAENYVKVALDSTMAGKPVSNASTKPYGCSVKYAK</sequence>
<dbReference type="CDD" id="cd02969">
    <property type="entry name" value="PRX_like1"/>
    <property type="match status" value="1"/>
</dbReference>
<feature type="chain" id="PRO_5026923528" evidence="1">
    <location>
        <begin position="21"/>
        <end position="202"/>
    </location>
</feature>
<dbReference type="EMBL" id="CADCTA010000071">
    <property type="protein sequence ID" value="CAA9245091.1"/>
    <property type="molecule type" value="Genomic_DNA"/>
</dbReference>
<reference evidence="3" key="1">
    <citation type="submission" date="2020-02" db="EMBL/GenBank/DDBJ databases">
        <authorList>
            <person name="Meier V. D."/>
        </authorList>
    </citation>
    <scope>NUCLEOTIDE SEQUENCE</scope>
    <source>
        <strain evidence="3">AVDCRST_MAG42</strain>
    </source>
</reference>
<dbReference type="SUPFAM" id="SSF52833">
    <property type="entry name" value="Thioredoxin-like"/>
    <property type="match status" value="1"/>
</dbReference>
<dbReference type="GO" id="GO:0016209">
    <property type="term" value="F:antioxidant activity"/>
    <property type="evidence" value="ECO:0007669"/>
    <property type="project" value="InterPro"/>
</dbReference>